<keyword evidence="5 13" id="KW-0812">Transmembrane</keyword>
<gene>
    <name evidence="14" type="ORF">MNOR_LOCUS7430</name>
</gene>
<keyword evidence="15" id="KW-1185">Reference proteome</keyword>
<comment type="subcellular location">
    <subcellularLocation>
        <location evidence="1">Cell membrane</location>
        <topology evidence="1">Multi-pass membrane protein</topology>
    </subcellularLocation>
</comment>
<dbReference type="NCBIfam" id="TIGR00813">
    <property type="entry name" value="sss"/>
    <property type="match status" value="1"/>
</dbReference>
<feature type="transmembrane region" description="Helical" evidence="13">
    <location>
        <begin position="443"/>
        <end position="464"/>
    </location>
</feature>
<feature type="transmembrane region" description="Helical" evidence="13">
    <location>
        <begin position="276"/>
        <end position="303"/>
    </location>
</feature>
<feature type="transmembrane region" description="Helical" evidence="13">
    <location>
        <begin position="338"/>
        <end position="363"/>
    </location>
</feature>
<feature type="region of interest" description="Disordered" evidence="12">
    <location>
        <begin position="569"/>
        <end position="588"/>
    </location>
</feature>
<evidence type="ECO:0000313" key="14">
    <source>
        <dbReference type="EMBL" id="CAL4068790.1"/>
    </source>
</evidence>
<evidence type="ECO:0000256" key="9">
    <source>
        <dbReference type="ARBA" id="ARBA00023136"/>
    </source>
</evidence>
<evidence type="ECO:0000256" key="4">
    <source>
        <dbReference type="ARBA" id="ARBA00022475"/>
    </source>
</evidence>
<dbReference type="GO" id="GO:0006814">
    <property type="term" value="P:sodium ion transport"/>
    <property type="evidence" value="ECO:0007669"/>
    <property type="project" value="UniProtKB-KW"/>
</dbReference>
<feature type="compositionally biased region" description="Basic and acidic residues" evidence="12">
    <location>
        <begin position="611"/>
        <end position="629"/>
    </location>
</feature>
<dbReference type="PANTHER" id="PTHR42985:SF40">
    <property type="entry name" value="LD47995P-RELATED"/>
    <property type="match status" value="1"/>
</dbReference>
<dbReference type="InterPro" id="IPR038377">
    <property type="entry name" value="Na/Glc_symporter_sf"/>
</dbReference>
<keyword evidence="9 13" id="KW-0472">Membrane</keyword>
<feature type="transmembrane region" description="Helical" evidence="13">
    <location>
        <begin position="52"/>
        <end position="70"/>
    </location>
</feature>
<sequence>MSSDTAQFSAADYAVFTSSLVISLAIGVYFWWKQRGKDNSEFLMGGGKMSPIPSAISMLAGTISAISLLGNSGEMYYYGSQLWTNCIGTVIGGTLVALIIIPVVYPLKLTSMYKYFELRWESQGLKKFITIVQLVNMFIYTGIALYAPSLALSAVTPINIHLCIIVLAIVCTITSSLGGAKAVVYTDTFQAIFMFGGVIAVIIQGCIEMGGIDKVWEVDQAYGRIEFWNFDPDPLVRNSFWSCTTLGVYFALNAFGANQAQFQRWGAVKNIKQSYFIIYSNVFGVVLIWSLIYLSGLVVFAVYADCDPLTEGLIDKTDQIMVYFVVDKLGYLPGIPGLFVAAVFSGVLSTVSSQINSIAALMWEDLLKGMTCFASVSENRSSLITKLISVCAGTLAAMLGLLSESLGGIIQACYSVSGALAGPITGLLLNAICCPWVKVQSGFFGFVCGLLINLWVVVGTFLYAPPAPLLPLSTEGCPTDNQTTTYSTTEDYTITTMHITSANPNDDVFDLYKLSYCYIGAMGVIITMTMGNLAACIIGFTKPENVPSEYVNQSSLRFYRWLRPLHQKHKEENENTEQIDENDKIHESNKTRTAIINNDDTVNINVSNKSCDSENKPNHDNSKDLEHNSRHSGNINLGYSEEL</sequence>
<dbReference type="Gene3D" id="1.20.1730.10">
    <property type="entry name" value="Sodium/glucose cotransporter"/>
    <property type="match status" value="1"/>
</dbReference>
<keyword evidence="3" id="KW-0813">Transport</keyword>
<feature type="transmembrane region" description="Helical" evidence="13">
    <location>
        <begin position="158"/>
        <end position="180"/>
    </location>
</feature>
<evidence type="ECO:0000256" key="10">
    <source>
        <dbReference type="ARBA" id="ARBA00023201"/>
    </source>
</evidence>
<dbReference type="PANTHER" id="PTHR42985">
    <property type="entry name" value="SODIUM-COUPLED MONOCARBOXYLATE TRANSPORTER"/>
    <property type="match status" value="1"/>
</dbReference>
<keyword evidence="8" id="KW-0406">Ion transport</keyword>
<reference evidence="14 15" key="1">
    <citation type="submission" date="2024-05" db="EMBL/GenBank/DDBJ databases">
        <authorList>
            <person name="Wallberg A."/>
        </authorList>
    </citation>
    <scope>NUCLEOTIDE SEQUENCE [LARGE SCALE GENOMIC DNA]</scope>
</reference>
<feature type="transmembrane region" description="Helical" evidence="13">
    <location>
        <begin position="82"/>
        <end position="107"/>
    </location>
</feature>
<dbReference type="CDD" id="cd11492">
    <property type="entry name" value="SLC5sbd_NIS-SMVT"/>
    <property type="match status" value="1"/>
</dbReference>
<evidence type="ECO:0008006" key="16">
    <source>
        <dbReference type="Google" id="ProtNLM"/>
    </source>
</evidence>
<dbReference type="PROSITE" id="PS50283">
    <property type="entry name" value="NA_SOLUT_SYMP_3"/>
    <property type="match status" value="1"/>
</dbReference>
<feature type="transmembrane region" description="Helical" evidence="13">
    <location>
        <begin position="409"/>
        <end position="431"/>
    </location>
</feature>
<feature type="transmembrane region" description="Helical" evidence="13">
    <location>
        <begin position="518"/>
        <end position="540"/>
    </location>
</feature>
<name>A0AAV2Q1P7_MEGNR</name>
<comment type="caution">
    <text evidence="14">The sequence shown here is derived from an EMBL/GenBank/DDBJ whole genome shotgun (WGS) entry which is preliminary data.</text>
</comment>
<evidence type="ECO:0000256" key="13">
    <source>
        <dbReference type="SAM" id="Phobius"/>
    </source>
</evidence>
<keyword evidence="6 13" id="KW-1133">Transmembrane helix</keyword>
<dbReference type="GO" id="GO:0015293">
    <property type="term" value="F:symporter activity"/>
    <property type="evidence" value="ECO:0007669"/>
    <property type="project" value="TreeGrafter"/>
</dbReference>
<dbReference type="AlphaFoldDB" id="A0AAV2Q1P7"/>
<comment type="similarity">
    <text evidence="2 11">Belongs to the sodium:solute symporter (SSF) (TC 2.A.21) family.</text>
</comment>
<feature type="transmembrane region" description="Helical" evidence="13">
    <location>
        <begin position="13"/>
        <end position="32"/>
    </location>
</feature>
<keyword evidence="10" id="KW-0739">Sodium transport</keyword>
<feature type="transmembrane region" description="Helical" evidence="13">
    <location>
        <begin position="238"/>
        <end position="255"/>
    </location>
</feature>
<dbReference type="EMBL" id="CAXKWB010003269">
    <property type="protein sequence ID" value="CAL4068790.1"/>
    <property type="molecule type" value="Genomic_DNA"/>
</dbReference>
<feature type="region of interest" description="Disordered" evidence="12">
    <location>
        <begin position="606"/>
        <end position="643"/>
    </location>
</feature>
<feature type="transmembrane region" description="Helical" evidence="13">
    <location>
        <begin position="383"/>
        <end position="403"/>
    </location>
</feature>
<feature type="transmembrane region" description="Helical" evidence="13">
    <location>
        <begin position="128"/>
        <end position="146"/>
    </location>
</feature>
<protein>
    <recommendedName>
        <fullName evidence="16">Sodium-coupled monocarboxylate transporter 1</fullName>
    </recommendedName>
</protein>
<dbReference type="InterPro" id="IPR001734">
    <property type="entry name" value="Na/solute_symporter"/>
</dbReference>
<evidence type="ECO:0000256" key="5">
    <source>
        <dbReference type="ARBA" id="ARBA00022692"/>
    </source>
</evidence>
<dbReference type="GO" id="GO:0005886">
    <property type="term" value="C:plasma membrane"/>
    <property type="evidence" value="ECO:0007669"/>
    <property type="project" value="UniProtKB-SubCell"/>
</dbReference>
<evidence type="ECO:0000256" key="8">
    <source>
        <dbReference type="ARBA" id="ARBA00023065"/>
    </source>
</evidence>
<evidence type="ECO:0000256" key="7">
    <source>
        <dbReference type="ARBA" id="ARBA00023053"/>
    </source>
</evidence>
<keyword evidence="7" id="KW-0915">Sodium</keyword>
<keyword evidence="4" id="KW-1003">Cell membrane</keyword>
<proteinExistence type="inferred from homology"/>
<evidence type="ECO:0000313" key="15">
    <source>
        <dbReference type="Proteomes" id="UP001497623"/>
    </source>
</evidence>
<evidence type="ECO:0000256" key="1">
    <source>
        <dbReference type="ARBA" id="ARBA00004651"/>
    </source>
</evidence>
<evidence type="ECO:0000256" key="12">
    <source>
        <dbReference type="SAM" id="MobiDB-lite"/>
    </source>
</evidence>
<evidence type="ECO:0000256" key="11">
    <source>
        <dbReference type="RuleBase" id="RU362091"/>
    </source>
</evidence>
<accession>A0AAV2Q1P7</accession>
<evidence type="ECO:0000256" key="2">
    <source>
        <dbReference type="ARBA" id="ARBA00006434"/>
    </source>
</evidence>
<evidence type="ECO:0000256" key="3">
    <source>
        <dbReference type="ARBA" id="ARBA00022448"/>
    </source>
</evidence>
<evidence type="ECO:0000256" key="6">
    <source>
        <dbReference type="ARBA" id="ARBA00022989"/>
    </source>
</evidence>
<dbReference type="InterPro" id="IPR051163">
    <property type="entry name" value="Sodium:Solute_Symporter_SSF"/>
</dbReference>
<feature type="transmembrane region" description="Helical" evidence="13">
    <location>
        <begin position="192"/>
        <end position="212"/>
    </location>
</feature>
<dbReference type="Pfam" id="PF00474">
    <property type="entry name" value="SSF"/>
    <property type="match status" value="1"/>
</dbReference>
<organism evidence="14 15">
    <name type="scientific">Meganyctiphanes norvegica</name>
    <name type="common">Northern krill</name>
    <name type="synonym">Thysanopoda norvegica</name>
    <dbReference type="NCBI Taxonomy" id="48144"/>
    <lineage>
        <taxon>Eukaryota</taxon>
        <taxon>Metazoa</taxon>
        <taxon>Ecdysozoa</taxon>
        <taxon>Arthropoda</taxon>
        <taxon>Crustacea</taxon>
        <taxon>Multicrustacea</taxon>
        <taxon>Malacostraca</taxon>
        <taxon>Eumalacostraca</taxon>
        <taxon>Eucarida</taxon>
        <taxon>Euphausiacea</taxon>
        <taxon>Euphausiidae</taxon>
        <taxon>Meganyctiphanes</taxon>
    </lineage>
</organism>
<dbReference type="Proteomes" id="UP001497623">
    <property type="component" value="Unassembled WGS sequence"/>
</dbReference>